<reference evidence="2 3" key="1">
    <citation type="submission" date="2014-04" db="EMBL/GenBank/DDBJ databases">
        <authorList>
            <consortium name="DOE Joint Genome Institute"/>
            <person name="Kuo A."/>
            <person name="Martino E."/>
            <person name="Perotto S."/>
            <person name="Kohler A."/>
            <person name="Nagy L.G."/>
            <person name="Floudas D."/>
            <person name="Copeland A."/>
            <person name="Barry K.W."/>
            <person name="Cichocki N."/>
            <person name="Veneault-Fourrey C."/>
            <person name="LaButti K."/>
            <person name="Lindquist E.A."/>
            <person name="Lipzen A."/>
            <person name="Lundell T."/>
            <person name="Morin E."/>
            <person name="Murat C."/>
            <person name="Sun H."/>
            <person name="Tunlid A."/>
            <person name="Henrissat B."/>
            <person name="Grigoriev I.V."/>
            <person name="Hibbett D.S."/>
            <person name="Martin F."/>
            <person name="Nordberg H.P."/>
            <person name="Cantor M.N."/>
            <person name="Hua S.X."/>
        </authorList>
    </citation>
    <scope>NUCLEOTIDE SEQUENCE [LARGE SCALE GENOMIC DNA]</scope>
    <source>
        <strain evidence="2 3">Zn</strain>
    </source>
</reference>
<evidence type="ECO:0000313" key="2">
    <source>
        <dbReference type="EMBL" id="KIN08309.1"/>
    </source>
</evidence>
<dbReference type="PANTHER" id="PTHR43591:SF24">
    <property type="entry name" value="2-METHOXY-6-POLYPRENYL-1,4-BENZOQUINOL METHYLASE, MITOCHONDRIAL"/>
    <property type="match status" value="1"/>
</dbReference>
<evidence type="ECO:0000256" key="1">
    <source>
        <dbReference type="SAM" id="MobiDB-lite"/>
    </source>
</evidence>
<dbReference type="STRING" id="913774.A0A0C3DAE1"/>
<feature type="region of interest" description="Disordered" evidence="1">
    <location>
        <begin position="1"/>
        <end position="21"/>
    </location>
</feature>
<sequence>MASSSNEAAPMNATVDRPPSPLESLIEAEDSLSASQASLSSSVFEFIHEHGHRYHRKGEALLPNDETEQNRLDLQHQIFRMLLDGGLTLTDLPTDEPLQILDVGCGTGIWAIQMGDALPNATIRGIDESPIQPSWVPPNVQFEIDDVTKPWLITPASIDFVHIRTMAGCIPSWPTLLRSALGALKPGGLIEVTDIMWHFECQDGSMTPDCASVKWADNFHELASMTFHVDFGPSPKMEGWLKDAGFEDVEVRTKIVPVGPWPKDRRLKEIGRYFLIQMLEGGMENYSIGLFTKAGWEAAEVHAMLGRVRSEITDPKVHSFTRAWFITGRKGQSLGSTAAL</sequence>
<gene>
    <name evidence="2" type="ORF">OIDMADRAFT_140733</name>
</gene>
<evidence type="ECO:0008006" key="4">
    <source>
        <dbReference type="Google" id="ProtNLM"/>
    </source>
</evidence>
<dbReference type="Gene3D" id="3.40.50.150">
    <property type="entry name" value="Vaccinia Virus protein VP39"/>
    <property type="match status" value="1"/>
</dbReference>
<dbReference type="PANTHER" id="PTHR43591">
    <property type="entry name" value="METHYLTRANSFERASE"/>
    <property type="match status" value="1"/>
</dbReference>
<dbReference type="HOGENOM" id="CLU_010595_7_1_1"/>
<dbReference type="OrthoDB" id="2013972at2759"/>
<dbReference type="Pfam" id="PF13489">
    <property type="entry name" value="Methyltransf_23"/>
    <property type="match status" value="1"/>
</dbReference>
<dbReference type="SUPFAM" id="SSF53335">
    <property type="entry name" value="S-adenosyl-L-methionine-dependent methyltransferases"/>
    <property type="match status" value="1"/>
</dbReference>
<proteinExistence type="predicted"/>
<keyword evidence="3" id="KW-1185">Reference proteome</keyword>
<dbReference type="GO" id="GO:0008168">
    <property type="term" value="F:methyltransferase activity"/>
    <property type="evidence" value="ECO:0007669"/>
    <property type="project" value="TreeGrafter"/>
</dbReference>
<dbReference type="EMBL" id="KN832870">
    <property type="protein sequence ID" value="KIN08309.1"/>
    <property type="molecule type" value="Genomic_DNA"/>
</dbReference>
<accession>A0A0C3DAE1</accession>
<dbReference type="InParanoid" id="A0A0C3DAE1"/>
<reference evidence="3" key="2">
    <citation type="submission" date="2015-01" db="EMBL/GenBank/DDBJ databases">
        <title>Evolutionary Origins and Diversification of the Mycorrhizal Mutualists.</title>
        <authorList>
            <consortium name="DOE Joint Genome Institute"/>
            <consortium name="Mycorrhizal Genomics Consortium"/>
            <person name="Kohler A."/>
            <person name="Kuo A."/>
            <person name="Nagy L.G."/>
            <person name="Floudas D."/>
            <person name="Copeland A."/>
            <person name="Barry K.W."/>
            <person name="Cichocki N."/>
            <person name="Veneault-Fourrey C."/>
            <person name="LaButti K."/>
            <person name="Lindquist E.A."/>
            <person name="Lipzen A."/>
            <person name="Lundell T."/>
            <person name="Morin E."/>
            <person name="Murat C."/>
            <person name="Riley R."/>
            <person name="Ohm R."/>
            <person name="Sun H."/>
            <person name="Tunlid A."/>
            <person name="Henrissat B."/>
            <person name="Grigoriev I.V."/>
            <person name="Hibbett D.S."/>
            <person name="Martin F."/>
        </authorList>
    </citation>
    <scope>NUCLEOTIDE SEQUENCE [LARGE SCALE GENOMIC DNA]</scope>
    <source>
        <strain evidence="3">Zn</strain>
    </source>
</reference>
<dbReference type="CDD" id="cd02440">
    <property type="entry name" value="AdoMet_MTases"/>
    <property type="match status" value="1"/>
</dbReference>
<name>A0A0C3DAE1_OIDMZ</name>
<dbReference type="InterPro" id="IPR029063">
    <property type="entry name" value="SAM-dependent_MTases_sf"/>
</dbReference>
<protein>
    <recommendedName>
        <fullName evidence="4">Methyltransferase domain-containing protein</fullName>
    </recommendedName>
</protein>
<dbReference type="AlphaFoldDB" id="A0A0C3DAE1"/>
<organism evidence="2 3">
    <name type="scientific">Oidiodendron maius (strain Zn)</name>
    <dbReference type="NCBI Taxonomy" id="913774"/>
    <lineage>
        <taxon>Eukaryota</taxon>
        <taxon>Fungi</taxon>
        <taxon>Dikarya</taxon>
        <taxon>Ascomycota</taxon>
        <taxon>Pezizomycotina</taxon>
        <taxon>Leotiomycetes</taxon>
        <taxon>Leotiomycetes incertae sedis</taxon>
        <taxon>Myxotrichaceae</taxon>
        <taxon>Oidiodendron</taxon>
    </lineage>
</organism>
<dbReference type="Proteomes" id="UP000054321">
    <property type="component" value="Unassembled WGS sequence"/>
</dbReference>
<evidence type="ECO:0000313" key="3">
    <source>
        <dbReference type="Proteomes" id="UP000054321"/>
    </source>
</evidence>